<dbReference type="GO" id="GO:0016853">
    <property type="term" value="F:isomerase activity"/>
    <property type="evidence" value="ECO:0007669"/>
    <property type="project" value="UniProtKB-KW"/>
</dbReference>
<dbReference type="PANTHER" id="PTHR13774:SF39">
    <property type="entry name" value="BIOSYNTHESIS PROTEIN, PUTATIVE-RELATED"/>
    <property type="match status" value="1"/>
</dbReference>
<dbReference type="GO" id="GO:0005737">
    <property type="term" value="C:cytoplasm"/>
    <property type="evidence" value="ECO:0007669"/>
    <property type="project" value="TreeGrafter"/>
</dbReference>
<name>A0A8J3BQ23_9ACTN</name>
<organism evidence="4 5">
    <name type="scientific">Pilimelia terevasa</name>
    <dbReference type="NCBI Taxonomy" id="53372"/>
    <lineage>
        <taxon>Bacteria</taxon>
        <taxon>Bacillati</taxon>
        <taxon>Actinomycetota</taxon>
        <taxon>Actinomycetes</taxon>
        <taxon>Micromonosporales</taxon>
        <taxon>Micromonosporaceae</taxon>
        <taxon>Pilimelia</taxon>
    </lineage>
</organism>
<dbReference type="EMBL" id="BMQC01000005">
    <property type="protein sequence ID" value="GGK26901.1"/>
    <property type="molecule type" value="Genomic_DNA"/>
</dbReference>
<proteinExistence type="inferred from homology"/>
<reference evidence="4" key="1">
    <citation type="journal article" date="2014" name="Int. J. Syst. Evol. Microbiol.">
        <title>Complete genome sequence of Corynebacterium casei LMG S-19264T (=DSM 44701T), isolated from a smear-ripened cheese.</title>
        <authorList>
            <consortium name="US DOE Joint Genome Institute (JGI-PGF)"/>
            <person name="Walter F."/>
            <person name="Albersmeier A."/>
            <person name="Kalinowski J."/>
            <person name="Ruckert C."/>
        </authorList>
    </citation>
    <scope>NUCLEOTIDE SEQUENCE</scope>
    <source>
        <strain evidence="4">JCM 3091</strain>
    </source>
</reference>
<dbReference type="Pfam" id="PF02567">
    <property type="entry name" value="PhzC-PhzF"/>
    <property type="match status" value="1"/>
</dbReference>
<dbReference type="PANTHER" id="PTHR13774">
    <property type="entry name" value="PHENAZINE BIOSYNTHESIS PROTEIN"/>
    <property type="match status" value="1"/>
</dbReference>
<dbReference type="RefSeq" id="WP_189113887.1">
    <property type="nucleotide sequence ID" value="NZ_BMQC01000005.1"/>
</dbReference>
<evidence type="ECO:0000313" key="4">
    <source>
        <dbReference type="EMBL" id="GGK26901.1"/>
    </source>
</evidence>
<accession>A0A8J3BQ23</accession>
<dbReference type="NCBIfam" id="TIGR00654">
    <property type="entry name" value="PhzF_family"/>
    <property type="match status" value="1"/>
</dbReference>
<evidence type="ECO:0000256" key="3">
    <source>
        <dbReference type="PIRSR" id="PIRSR016184-1"/>
    </source>
</evidence>
<comment type="similarity">
    <text evidence="1">Belongs to the PhzF family.</text>
</comment>
<dbReference type="SUPFAM" id="SSF54506">
    <property type="entry name" value="Diaminopimelate epimerase-like"/>
    <property type="match status" value="1"/>
</dbReference>
<gene>
    <name evidence="4" type="ORF">GCM10010124_19470</name>
</gene>
<sequence length="280" mass="28648">MEILRYAAFTTDPAGGNPAGVVLDAAGVSAARMRATAAEVGYSETAFVTAADGRRAAVRFFSPEDEVPFCGHATIATAVAYAERHGPGPLTLATAAGEVAVVTAPDAAGRLTATLTSVPPRVAPLPADDLAALRGILGWTADDLDPALPAAVAYAGAWHPVLAAATRARLADLRYDLPTLRALMAARGWTTVNLVWRRDATTFHARNPFPPGGVYEDPATGAAAAALGGYLRALDLVATPAEITVHQGAEMGRPSRLRVTVPADLAAGVSVTGPAVRLAG</sequence>
<keyword evidence="5" id="KW-1185">Reference proteome</keyword>
<evidence type="ECO:0000256" key="1">
    <source>
        <dbReference type="ARBA" id="ARBA00008270"/>
    </source>
</evidence>
<dbReference type="Gene3D" id="3.10.310.10">
    <property type="entry name" value="Diaminopimelate Epimerase, Chain A, domain 1"/>
    <property type="match status" value="2"/>
</dbReference>
<feature type="active site" evidence="3">
    <location>
        <position position="44"/>
    </location>
</feature>
<keyword evidence="2" id="KW-0413">Isomerase</keyword>
<evidence type="ECO:0000313" key="5">
    <source>
        <dbReference type="Proteomes" id="UP000662200"/>
    </source>
</evidence>
<reference evidence="4" key="2">
    <citation type="submission" date="2020-09" db="EMBL/GenBank/DDBJ databases">
        <authorList>
            <person name="Sun Q."/>
            <person name="Ohkuma M."/>
        </authorList>
    </citation>
    <scope>NUCLEOTIDE SEQUENCE</scope>
    <source>
        <strain evidence="4">JCM 3091</strain>
    </source>
</reference>
<dbReference type="Proteomes" id="UP000662200">
    <property type="component" value="Unassembled WGS sequence"/>
</dbReference>
<dbReference type="PIRSF" id="PIRSF016184">
    <property type="entry name" value="PhzC_PhzF"/>
    <property type="match status" value="1"/>
</dbReference>
<evidence type="ECO:0000256" key="2">
    <source>
        <dbReference type="ARBA" id="ARBA00023235"/>
    </source>
</evidence>
<dbReference type="InterPro" id="IPR003719">
    <property type="entry name" value="Phenazine_PhzF-like"/>
</dbReference>
<comment type="caution">
    <text evidence="4">The sequence shown here is derived from an EMBL/GenBank/DDBJ whole genome shotgun (WGS) entry which is preliminary data.</text>
</comment>
<protein>
    <submittedName>
        <fullName evidence="4">Oxidoreductase</fullName>
    </submittedName>
</protein>
<dbReference type="AlphaFoldDB" id="A0A8J3BQ23"/>